<feature type="compositionally biased region" description="Basic and acidic residues" evidence="1">
    <location>
        <begin position="1"/>
        <end position="12"/>
    </location>
</feature>
<organism evidence="3 4">
    <name type="scientific">Larinioides sclopetarius</name>
    <dbReference type="NCBI Taxonomy" id="280406"/>
    <lineage>
        <taxon>Eukaryota</taxon>
        <taxon>Metazoa</taxon>
        <taxon>Ecdysozoa</taxon>
        <taxon>Arthropoda</taxon>
        <taxon>Chelicerata</taxon>
        <taxon>Arachnida</taxon>
        <taxon>Araneae</taxon>
        <taxon>Araneomorphae</taxon>
        <taxon>Entelegynae</taxon>
        <taxon>Araneoidea</taxon>
        <taxon>Araneidae</taxon>
        <taxon>Larinioides</taxon>
    </lineage>
</organism>
<evidence type="ECO:0000313" key="4">
    <source>
        <dbReference type="Proteomes" id="UP001497382"/>
    </source>
</evidence>
<accession>A0AAV2BK65</accession>
<keyword evidence="2" id="KW-1133">Transmembrane helix</keyword>
<feature type="transmembrane region" description="Helical" evidence="2">
    <location>
        <begin position="97"/>
        <end position="117"/>
    </location>
</feature>
<sequence length="124" mass="14207">MEALEQRAREQWENTARQNVSEPPQQDNVISKALLFTWFPWFETTTEEMQATKAKRVSTFRAGVGVGTWREITLFGKKMEPVSNEIPETSALCVSSASSLATSFAYILMPLFIYLMFTTKYRIP</sequence>
<feature type="region of interest" description="Disordered" evidence="1">
    <location>
        <begin position="1"/>
        <end position="25"/>
    </location>
</feature>
<keyword evidence="4" id="KW-1185">Reference proteome</keyword>
<proteinExistence type="predicted"/>
<comment type="caution">
    <text evidence="3">The sequence shown here is derived from an EMBL/GenBank/DDBJ whole genome shotgun (WGS) entry which is preliminary data.</text>
</comment>
<keyword evidence="2" id="KW-0812">Transmembrane</keyword>
<gene>
    <name evidence="3" type="ORF">LARSCL_LOCUS19499</name>
</gene>
<dbReference type="Proteomes" id="UP001497382">
    <property type="component" value="Unassembled WGS sequence"/>
</dbReference>
<reference evidence="3 4" key="1">
    <citation type="submission" date="2024-04" db="EMBL/GenBank/DDBJ databases">
        <authorList>
            <person name="Rising A."/>
            <person name="Reimegard J."/>
            <person name="Sonavane S."/>
            <person name="Akerstrom W."/>
            <person name="Nylinder S."/>
            <person name="Hedman E."/>
            <person name="Kallberg Y."/>
        </authorList>
    </citation>
    <scope>NUCLEOTIDE SEQUENCE [LARGE SCALE GENOMIC DNA]</scope>
</reference>
<evidence type="ECO:0000313" key="3">
    <source>
        <dbReference type="EMBL" id="CAL1295834.1"/>
    </source>
</evidence>
<protein>
    <submittedName>
        <fullName evidence="3">Uncharacterized protein</fullName>
    </submittedName>
</protein>
<name>A0AAV2BK65_9ARAC</name>
<dbReference type="EMBL" id="CAXIEN010000381">
    <property type="protein sequence ID" value="CAL1295834.1"/>
    <property type="molecule type" value="Genomic_DNA"/>
</dbReference>
<dbReference type="AlphaFoldDB" id="A0AAV2BK65"/>
<evidence type="ECO:0000256" key="1">
    <source>
        <dbReference type="SAM" id="MobiDB-lite"/>
    </source>
</evidence>
<evidence type="ECO:0000256" key="2">
    <source>
        <dbReference type="SAM" id="Phobius"/>
    </source>
</evidence>
<feature type="compositionally biased region" description="Polar residues" evidence="1">
    <location>
        <begin position="13"/>
        <end position="25"/>
    </location>
</feature>
<keyword evidence="2" id="KW-0472">Membrane</keyword>